<dbReference type="GO" id="GO:1990904">
    <property type="term" value="C:ribonucleoprotein complex"/>
    <property type="evidence" value="ECO:0007669"/>
    <property type="project" value="UniProtKB-KW"/>
</dbReference>
<feature type="compositionally biased region" description="Polar residues" evidence="1">
    <location>
        <begin position="749"/>
        <end position="763"/>
    </location>
</feature>
<feature type="region of interest" description="Disordered" evidence="1">
    <location>
        <begin position="406"/>
        <end position="431"/>
    </location>
</feature>
<organism evidence="2 3">
    <name type="scientific">Aphis craccivora</name>
    <name type="common">Cowpea aphid</name>
    <dbReference type="NCBI Taxonomy" id="307492"/>
    <lineage>
        <taxon>Eukaryota</taxon>
        <taxon>Metazoa</taxon>
        <taxon>Ecdysozoa</taxon>
        <taxon>Arthropoda</taxon>
        <taxon>Hexapoda</taxon>
        <taxon>Insecta</taxon>
        <taxon>Pterygota</taxon>
        <taxon>Neoptera</taxon>
        <taxon>Paraneoptera</taxon>
        <taxon>Hemiptera</taxon>
        <taxon>Sternorrhyncha</taxon>
        <taxon>Aphidomorpha</taxon>
        <taxon>Aphidoidea</taxon>
        <taxon>Aphididae</taxon>
        <taxon>Aphidini</taxon>
        <taxon>Aphis</taxon>
        <taxon>Aphis</taxon>
    </lineage>
</organism>
<feature type="region of interest" description="Disordered" evidence="1">
    <location>
        <begin position="210"/>
        <end position="292"/>
    </location>
</feature>
<gene>
    <name evidence="2" type="ORF">FWK35_00005682</name>
</gene>
<keyword evidence="3" id="KW-1185">Reference proteome</keyword>
<reference evidence="2 3" key="1">
    <citation type="submission" date="2019-08" db="EMBL/GenBank/DDBJ databases">
        <title>Whole genome of Aphis craccivora.</title>
        <authorList>
            <person name="Voronova N.V."/>
            <person name="Shulinski R.S."/>
            <person name="Bandarenka Y.V."/>
            <person name="Zhorov D.G."/>
            <person name="Warner D."/>
        </authorList>
    </citation>
    <scope>NUCLEOTIDE SEQUENCE [LARGE SCALE GENOMIC DNA]</scope>
    <source>
        <strain evidence="2">180601</strain>
        <tissue evidence="2">Whole Body</tissue>
    </source>
</reference>
<dbReference type="OrthoDB" id="6616348at2759"/>
<accession>A0A6G0Z8Q3</accession>
<comment type="caution">
    <text evidence="2">The sequence shown here is derived from an EMBL/GenBank/DDBJ whole genome shotgun (WGS) entry which is preliminary data.</text>
</comment>
<evidence type="ECO:0000313" key="3">
    <source>
        <dbReference type="Proteomes" id="UP000478052"/>
    </source>
</evidence>
<proteinExistence type="predicted"/>
<evidence type="ECO:0000313" key="2">
    <source>
        <dbReference type="EMBL" id="KAF0766950.1"/>
    </source>
</evidence>
<dbReference type="Proteomes" id="UP000478052">
    <property type="component" value="Unassembled WGS sequence"/>
</dbReference>
<evidence type="ECO:0000256" key="1">
    <source>
        <dbReference type="SAM" id="MobiDB-lite"/>
    </source>
</evidence>
<name>A0A6G0Z8Q3_APHCR</name>
<dbReference type="EMBL" id="VUJU01001070">
    <property type="protein sequence ID" value="KAF0766950.1"/>
    <property type="molecule type" value="Genomic_DNA"/>
</dbReference>
<dbReference type="AlphaFoldDB" id="A0A6G0Z8Q3"/>
<feature type="compositionally biased region" description="Basic and acidic residues" evidence="1">
    <location>
        <begin position="764"/>
        <end position="774"/>
    </location>
</feature>
<protein>
    <submittedName>
        <fullName evidence="2">Heterogeneous nuclear ribonucleoprotein A3 1-like</fullName>
    </submittedName>
</protein>
<feature type="region of interest" description="Disordered" evidence="1">
    <location>
        <begin position="449"/>
        <end position="473"/>
    </location>
</feature>
<feature type="region of interest" description="Disordered" evidence="1">
    <location>
        <begin position="581"/>
        <end position="632"/>
    </location>
</feature>
<sequence>MDDSVKPKITIQHQTQTTTFLDAKRLKKIKHNLKSLGAKKKQLNHYLLTTYKIISDLESVHAEHRRRPKHEVRSTDKEYVNTVEFVRLVAEIVAGNILNAVCGGQEDSPKAADDDDLAKRLLNEFSNQIDTAGGGTSELQFTYGDHIRLGVANAVAEMFNAAKRTGGLPGTDYAANSTSLSAEAEAERQRRGILAARLLASGKLNYDYCDSDKSNPRVQASRNKKFPNFEGRKSNHRPTDGAAVAERRTSSNGVKSGANSRAVTRVPGRPKPDISLLDGKDGRGSASAQNVARKVQLEKTISTRTGHGRSANVTRNSYASKMNARKTVRKSRVPIKSKNINIAVKSRDRIPRQLLVGNDAVNNKRSRQQGGAVRGRVTIQLPKDVVIRRKQVLAGESKTEALVRTGTRKPNSNAVNPTSNTMNAKARGTAANNVQKKIVDPVSVTGTADKLRKLGPTGALPKTGETSGPWRKPSLANVERNDNKHEKSISGKRTILGESDVAEKSKISRTRNENAAVEKSKTSRLINDGAVVEKSKTLRAKNGGTVVEKLKTSRTINGGAVVEKSKTSRTRNDGAILEKSKTSVTRKGGTAGTMEKPKTTRTKNGVAKVEKSKNARTGNDVDKLERGGKKDVTKAPSSEILISPAVDYNDDASPTAARNGINEPIETKSTAAEIIGGTQASAVVRDDGGGKNEFNRETIKDHGVDERDPVKTKGDLVEISRDRVENRADRSKTVSYNAKTGADNAETGVDNSEIGQENVNTGRNRVDEPNQEEARHKTTKSIAVDQAGNRNTDDICNDDGDLYKLRVSCVVGKSDPCQNQHAGLYQATKICSKYEVKNLTEEEYCKIKYTFNKQINKRPEETQTNADVNPFLCGM</sequence>
<feature type="compositionally biased region" description="Polar residues" evidence="1">
    <location>
        <begin position="250"/>
        <end position="262"/>
    </location>
</feature>
<feature type="compositionally biased region" description="Basic and acidic residues" evidence="1">
    <location>
        <begin position="230"/>
        <end position="249"/>
    </location>
</feature>
<feature type="compositionally biased region" description="Basic and acidic residues" evidence="1">
    <location>
        <begin position="608"/>
        <end position="632"/>
    </location>
</feature>
<feature type="compositionally biased region" description="Polar residues" evidence="1">
    <location>
        <begin position="408"/>
        <end position="423"/>
    </location>
</feature>
<feature type="region of interest" description="Disordered" evidence="1">
    <location>
        <begin position="741"/>
        <end position="774"/>
    </location>
</feature>
<keyword evidence="2" id="KW-0687">Ribonucleoprotein</keyword>